<sequence length="439" mass="49482">MKTLTIHIWEKLKTSFWFIPAVIVLASIILSIVLIDLDSNYHVAFEGFFSHFITEDVESARQILSTIAGAMLNVTGIVFSITLVALTLASSEFGSRLLRNFMNDRLNQVVLGTYIATFIFCILILRVVKGVEDNEFIPNISIFVAIIISIANIFLLIAYIHHIAVSIQADYIITDVGKNLRSSLKILYPNQIGTHNFEQSEVFLKEHTDKIPIKTLISNPKSGYLQLINGENLLQIAKDNDLVFEFDHRPGDLIVKNMTLAKISSHAPLNEKTIKKITAAFILGENRTPTHDAEFSVHQLVEIISRALSSGINDPFTAITALDKLTANLSELAANIFPSGYRFDDNGHLRMILNPLTFEGLVNAAFNQVRQYSANNPAVLIRLMEGLFTIKQFTRDQTRLKILRRHADMCMRAGENGFSEPEDIKDLRGRYDQFLEDWV</sequence>
<feature type="transmembrane region" description="Helical" evidence="1">
    <location>
        <begin position="63"/>
        <end position="88"/>
    </location>
</feature>
<dbReference type="EMBL" id="JMIH01000028">
    <property type="protein sequence ID" value="KEO72054.1"/>
    <property type="molecule type" value="Genomic_DNA"/>
</dbReference>
<evidence type="ECO:0000313" key="3">
    <source>
        <dbReference type="Proteomes" id="UP000027821"/>
    </source>
</evidence>
<keyword evidence="1" id="KW-0472">Membrane</keyword>
<feature type="transmembrane region" description="Helical" evidence="1">
    <location>
        <begin position="109"/>
        <end position="128"/>
    </location>
</feature>
<feature type="transmembrane region" description="Helical" evidence="1">
    <location>
        <begin position="16"/>
        <end position="35"/>
    </location>
</feature>
<keyword evidence="1" id="KW-0812">Transmembrane</keyword>
<dbReference type="Proteomes" id="UP000027821">
    <property type="component" value="Unassembled WGS sequence"/>
</dbReference>
<comment type="caution">
    <text evidence="2">The sequence shown here is derived from an EMBL/GenBank/DDBJ whole genome shotgun (WGS) entry which is preliminary data.</text>
</comment>
<evidence type="ECO:0000313" key="2">
    <source>
        <dbReference type="EMBL" id="KEO72054.1"/>
    </source>
</evidence>
<dbReference type="Pfam" id="PF10011">
    <property type="entry name" value="DUF2254"/>
    <property type="match status" value="1"/>
</dbReference>
<dbReference type="InterPro" id="IPR018723">
    <property type="entry name" value="DUF2254_membrane"/>
</dbReference>
<dbReference type="RefSeq" id="WP_035078211.1">
    <property type="nucleotide sequence ID" value="NZ_JMIH01000028.1"/>
</dbReference>
<organism evidence="2 3">
    <name type="scientific">Anditalea andensis</name>
    <dbReference type="NCBI Taxonomy" id="1048983"/>
    <lineage>
        <taxon>Bacteria</taxon>
        <taxon>Pseudomonadati</taxon>
        <taxon>Bacteroidota</taxon>
        <taxon>Cytophagia</taxon>
        <taxon>Cytophagales</taxon>
        <taxon>Cytophagaceae</taxon>
        <taxon>Anditalea</taxon>
    </lineage>
</organism>
<evidence type="ECO:0000256" key="1">
    <source>
        <dbReference type="SAM" id="Phobius"/>
    </source>
</evidence>
<reference evidence="2 3" key="1">
    <citation type="submission" date="2014-04" db="EMBL/GenBank/DDBJ databases">
        <title>Characterization and application of a salt tolerant electro-active bacterium.</title>
        <authorList>
            <person name="Yang L."/>
            <person name="Wei S."/>
            <person name="Tay Q.X.M."/>
        </authorList>
    </citation>
    <scope>NUCLEOTIDE SEQUENCE [LARGE SCALE GENOMIC DNA]</scope>
    <source>
        <strain evidence="2 3">LY1</strain>
    </source>
</reference>
<feature type="transmembrane region" description="Helical" evidence="1">
    <location>
        <begin position="140"/>
        <end position="160"/>
    </location>
</feature>
<dbReference type="AlphaFoldDB" id="A0A074KT13"/>
<keyword evidence="1" id="KW-1133">Transmembrane helix</keyword>
<dbReference type="eggNOG" id="COG4325">
    <property type="taxonomic scope" value="Bacteria"/>
</dbReference>
<proteinExistence type="predicted"/>
<accession>A0A074KT13</accession>
<dbReference type="OrthoDB" id="2955631at2"/>
<keyword evidence="3" id="KW-1185">Reference proteome</keyword>
<name>A0A074KT13_9BACT</name>
<gene>
    <name evidence="2" type="ORF">EL17_19260</name>
</gene>
<protein>
    <recommendedName>
        <fullName evidence="4">DUF2254 domain-containing protein</fullName>
    </recommendedName>
</protein>
<evidence type="ECO:0008006" key="4">
    <source>
        <dbReference type="Google" id="ProtNLM"/>
    </source>
</evidence>